<sequence>MMRRMQSSPPPPYRPTRSRSRRRAPKGKSKLLKVFIGFVAVFVLLLVAALIYLNTLISEDSLEAQLERAINSEVEIGDVDISLLGYPTRLTLSDVVLSPKEGDDPSSSVKIDTLELDVGLWELMKHHIDISKITIKRAEITSTYFEDGSTSLGEMFRSPKKDKKRRGSSGSSERDADEGGFNIFDQEEFVASLGGLVIEDSRVDITLEKTGLRIRCDDVHLELSSMRIDPNNLKDTNTAKVTLSSMVKLHSTKGWHYGDLDVSGDATARIFNPETGNTEPDVEGHIDLAESSWLNTRIPVITSAWQTLSILEKVGINVAKLPEKATFGRSEAVAAHYHLGKITVREPLSIWVGDWELAAMDGSWLQTETDQHEINAELLASVKSSENFLKVIRTVVKLVPEKVADLLVKDVEEKLFRDDRLLVKVRSTGDFSDPKIRPVEGVPDLFEEAKKAGTDALKNKAEDLLRGLLGGDDE</sequence>
<dbReference type="KEGG" id="osu:NT6N_37120"/>
<dbReference type="EMBL" id="AP026866">
    <property type="protein sequence ID" value="BDS08672.1"/>
    <property type="molecule type" value="Genomic_DNA"/>
</dbReference>
<organism evidence="3">
    <name type="scientific">Oceaniferula spumae</name>
    <dbReference type="NCBI Taxonomy" id="2979115"/>
    <lineage>
        <taxon>Bacteria</taxon>
        <taxon>Pseudomonadati</taxon>
        <taxon>Verrucomicrobiota</taxon>
        <taxon>Verrucomicrobiia</taxon>
        <taxon>Verrucomicrobiales</taxon>
        <taxon>Verrucomicrobiaceae</taxon>
        <taxon>Oceaniferula</taxon>
    </lineage>
</organism>
<feature type="compositionally biased region" description="Basic residues" evidence="1">
    <location>
        <begin position="158"/>
        <end position="167"/>
    </location>
</feature>
<dbReference type="InterPro" id="IPR007844">
    <property type="entry name" value="AsmA"/>
</dbReference>
<feature type="region of interest" description="Disordered" evidence="1">
    <location>
        <begin position="155"/>
        <end position="179"/>
    </location>
</feature>
<dbReference type="PANTHER" id="PTHR30441:SF4">
    <property type="entry name" value="PROTEIN ASMA"/>
    <property type="match status" value="1"/>
</dbReference>
<dbReference type="GO" id="GO:0090313">
    <property type="term" value="P:regulation of protein targeting to membrane"/>
    <property type="evidence" value="ECO:0007669"/>
    <property type="project" value="TreeGrafter"/>
</dbReference>
<dbReference type="InterPro" id="IPR052894">
    <property type="entry name" value="AsmA-related"/>
</dbReference>
<evidence type="ECO:0000256" key="1">
    <source>
        <dbReference type="SAM" id="MobiDB-lite"/>
    </source>
</evidence>
<feature type="region of interest" description="Disordered" evidence="1">
    <location>
        <begin position="1"/>
        <end position="25"/>
    </location>
</feature>
<dbReference type="PANTHER" id="PTHR30441">
    <property type="entry name" value="DUF748 DOMAIN-CONTAINING PROTEIN"/>
    <property type="match status" value="1"/>
</dbReference>
<gene>
    <name evidence="3" type="ORF">NT6N_37120</name>
</gene>
<name>A0AAT9FS03_9BACT</name>
<dbReference type="AlphaFoldDB" id="A0AAT9FS03"/>
<evidence type="ECO:0000313" key="3">
    <source>
        <dbReference type="EMBL" id="BDS08672.1"/>
    </source>
</evidence>
<evidence type="ECO:0000259" key="2">
    <source>
        <dbReference type="Pfam" id="PF05170"/>
    </source>
</evidence>
<feature type="compositionally biased region" description="Basic residues" evidence="1">
    <location>
        <begin position="16"/>
        <end position="25"/>
    </location>
</feature>
<dbReference type="GO" id="GO:0005886">
    <property type="term" value="C:plasma membrane"/>
    <property type="evidence" value="ECO:0007669"/>
    <property type="project" value="TreeGrafter"/>
</dbReference>
<accession>A0AAT9FS03</accession>
<proteinExistence type="predicted"/>
<feature type="domain" description="AsmA" evidence="2">
    <location>
        <begin position="29"/>
        <end position="231"/>
    </location>
</feature>
<protein>
    <recommendedName>
        <fullName evidence="2">AsmA domain-containing protein</fullName>
    </recommendedName>
</protein>
<reference evidence="3" key="1">
    <citation type="submission" date="2024-07" db="EMBL/GenBank/DDBJ databases">
        <title>Complete genome sequence of Verrucomicrobiaceae bacterium NT6N.</title>
        <authorList>
            <person name="Huang C."/>
            <person name="Takami H."/>
            <person name="Hamasaki K."/>
        </authorList>
    </citation>
    <scope>NUCLEOTIDE SEQUENCE</scope>
    <source>
        <strain evidence="3">NT6N</strain>
    </source>
</reference>
<dbReference type="Pfam" id="PF05170">
    <property type="entry name" value="AsmA"/>
    <property type="match status" value="1"/>
</dbReference>